<sequence>MSTPPTSSHTCFEDALATAILPEPGPAYFDARRQLWKTFRGTEPAQAAQPSARMQRLRAMLSNEGLLESDEYWNAGLGKFWNGLMSGQRIRERLPLRDLVKVLQIGWIRDGTWPKGQVAPEPDDELKADETPLSPTATDASRFATRSTPETPADEGS</sequence>
<accession>A0A0C3PM64</accession>
<reference evidence="2 3" key="1">
    <citation type="journal article" date="2014" name="PLoS Genet.">
        <title>Analysis of the Phlebiopsis gigantea genome, transcriptome and secretome provides insight into its pioneer colonization strategies of wood.</title>
        <authorList>
            <person name="Hori C."/>
            <person name="Ishida T."/>
            <person name="Igarashi K."/>
            <person name="Samejima M."/>
            <person name="Suzuki H."/>
            <person name="Master E."/>
            <person name="Ferreira P."/>
            <person name="Ruiz-Duenas F.J."/>
            <person name="Held B."/>
            <person name="Canessa P."/>
            <person name="Larrondo L.F."/>
            <person name="Schmoll M."/>
            <person name="Druzhinina I.S."/>
            <person name="Kubicek C.P."/>
            <person name="Gaskell J.A."/>
            <person name="Kersten P."/>
            <person name="St John F."/>
            <person name="Glasner J."/>
            <person name="Sabat G."/>
            <person name="Splinter BonDurant S."/>
            <person name="Syed K."/>
            <person name="Yadav J."/>
            <person name="Mgbeahuruike A.C."/>
            <person name="Kovalchuk A."/>
            <person name="Asiegbu F.O."/>
            <person name="Lackner G."/>
            <person name="Hoffmeister D."/>
            <person name="Rencoret J."/>
            <person name="Gutierrez A."/>
            <person name="Sun H."/>
            <person name="Lindquist E."/>
            <person name="Barry K."/>
            <person name="Riley R."/>
            <person name="Grigoriev I.V."/>
            <person name="Henrissat B."/>
            <person name="Kues U."/>
            <person name="Berka R.M."/>
            <person name="Martinez A.T."/>
            <person name="Covert S.F."/>
            <person name="Blanchette R.A."/>
            <person name="Cullen D."/>
        </authorList>
    </citation>
    <scope>NUCLEOTIDE SEQUENCE [LARGE SCALE GENOMIC DNA]</scope>
    <source>
        <strain evidence="2 3">11061_1 CR5-6</strain>
    </source>
</reference>
<proteinExistence type="predicted"/>
<protein>
    <submittedName>
        <fullName evidence="2">Uncharacterized protein</fullName>
    </submittedName>
</protein>
<evidence type="ECO:0000256" key="1">
    <source>
        <dbReference type="SAM" id="MobiDB-lite"/>
    </source>
</evidence>
<dbReference type="AlphaFoldDB" id="A0A0C3PM64"/>
<organism evidence="2 3">
    <name type="scientific">Phlebiopsis gigantea (strain 11061_1 CR5-6)</name>
    <name type="common">White-rot fungus</name>
    <name type="synonym">Peniophora gigantea</name>
    <dbReference type="NCBI Taxonomy" id="745531"/>
    <lineage>
        <taxon>Eukaryota</taxon>
        <taxon>Fungi</taxon>
        <taxon>Dikarya</taxon>
        <taxon>Basidiomycota</taxon>
        <taxon>Agaricomycotina</taxon>
        <taxon>Agaricomycetes</taxon>
        <taxon>Polyporales</taxon>
        <taxon>Phanerochaetaceae</taxon>
        <taxon>Phlebiopsis</taxon>
    </lineage>
</organism>
<feature type="region of interest" description="Disordered" evidence="1">
    <location>
        <begin position="113"/>
        <end position="157"/>
    </location>
</feature>
<dbReference type="EMBL" id="KN840492">
    <property type="protein sequence ID" value="KIP07708.1"/>
    <property type="molecule type" value="Genomic_DNA"/>
</dbReference>
<evidence type="ECO:0000313" key="3">
    <source>
        <dbReference type="Proteomes" id="UP000053257"/>
    </source>
</evidence>
<dbReference type="OrthoDB" id="3366194at2759"/>
<name>A0A0C3PM64_PHLG1</name>
<dbReference type="HOGENOM" id="CLU_135745_0_0_1"/>
<gene>
    <name evidence="2" type="ORF">PHLGIDRAFT_89189</name>
</gene>
<keyword evidence="3" id="KW-1185">Reference proteome</keyword>
<evidence type="ECO:0000313" key="2">
    <source>
        <dbReference type="EMBL" id="KIP07708.1"/>
    </source>
</evidence>
<dbReference type="Proteomes" id="UP000053257">
    <property type="component" value="Unassembled WGS sequence"/>
</dbReference>
<feature type="compositionally biased region" description="Polar residues" evidence="1">
    <location>
        <begin position="133"/>
        <end position="150"/>
    </location>
</feature>